<dbReference type="InterPro" id="IPR032465">
    <property type="entry name" value="ACMSD"/>
</dbReference>
<feature type="domain" description="Amidohydrolase-related" evidence="4">
    <location>
        <begin position="21"/>
        <end position="333"/>
    </location>
</feature>
<dbReference type="SUPFAM" id="SSF51556">
    <property type="entry name" value="Metallo-dependent hydrolases"/>
    <property type="match status" value="1"/>
</dbReference>
<protein>
    <submittedName>
        <fullName evidence="5">Amidohydrolase 2</fullName>
    </submittedName>
</protein>
<gene>
    <name evidence="5" type="ORF">P170DRAFT_444247</name>
</gene>
<dbReference type="InterPro" id="IPR006680">
    <property type="entry name" value="Amidohydro-rel"/>
</dbReference>
<dbReference type="PANTHER" id="PTHR21240">
    <property type="entry name" value="2-AMINO-3-CARBOXYLMUCONATE-6-SEMIALDEHYDE DECARBOXYLASE"/>
    <property type="match status" value="1"/>
</dbReference>
<evidence type="ECO:0000313" key="5">
    <source>
        <dbReference type="EMBL" id="PLB52206.1"/>
    </source>
</evidence>
<dbReference type="GO" id="GO:0016831">
    <property type="term" value="F:carboxy-lyase activity"/>
    <property type="evidence" value="ECO:0007669"/>
    <property type="project" value="UniProtKB-KW"/>
</dbReference>
<comment type="caution">
    <text evidence="5">The sequence shown here is derived from an EMBL/GenBank/DDBJ whole genome shotgun (WGS) entry which is preliminary data.</text>
</comment>
<dbReference type="Pfam" id="PF04909">
    <property type="entry name" value="Amidohydro_2"/>
    <property type="match status" value="1"/>
</dbReference>
<keyword evidence="2 3" id="KW-0456">Lyase</keyword>
<dbReference type="PANTHER" id="PTHR21240:SF28">
    <property type="entry name" value="ISO-OROTATE DECARBOXYLASE (EUROFUNG)"/>
    <property type="match status" value="1"/>
</dbReference>
<reference evidence="5 6" key="1">
    <citation type="submission" date="2016-12" db="EMBL/GenBank/DDBJ databases">
        <title>The genomes of Aspergillus section Nigri reveals drivers in fungal speciation.</title>
        <authorList>
            <consortium name="DOE Joint Genome Institute"/>
            <person name="Vesth T.C."/>
            <person name="Nybo J."/>
            <person name="Theobald S."/>
            <person name="Brandl J."/>
            <person name="Frisvad J.C."/>
            <person name="Nielsen K.F."/>
            <person name="Lyhne E.K."/>
            <person name="Kogle M.E."/>
            <person name="Kuo A."/>
            <person name="Riley R."/>
            <person name="Clum A."/>
            <person name="Nolan M."/>
            <person name="Lipzen A."/>
            <person name="Salamov A."/>
            <person name="Henrissat B."/>
            <person name="Wiebenga A."/>
            <person name="De Vries R.P."/>
            <person name="Grigoriev I.V."/>
            <person name="Mortensen U.H."/>
            <person name="Andersen M.R."/>
            <person name="Baker S.E."/>
        </authorList>
    </citation>
    <scope>NUCLEOTIDE SEQUENCE [LARGE SCALE GENOMIC DNA]</scope>
    <source>
        <strain evidence="5 6">IBT 23096</strain>
    </source>
</reference>
<sequence>MPGLLQTFLLSAAAASSNYRIDVHSHVVPQIWKDAMIEAGYPVQNGSLYADGFPVPDWTLEDHIATMDSLGVNYSTISISAPGVFFIKDPSKAQALARSINLEMHTYTTQYPDRLGALCLLPLPHVQESLVELEHCLTTLHFPGAATFTNSAGTYLGNSTLDPIFASLRAHNAPVFIHPAAPGCSAVSMGYPVPMTEYPFDTVRAIENLLLTGQRARYPDVRMIFAHGDGALPYLASRIAGMSSMPFLGGLSVSESMGQLAGYFFDTASATSRVQLQALKEFVGVGGLVTGTDYPYVPTTQAQPAVKAIQSNGEFNASAMARINHGNALGIFPRVAEILGVK</sequence>
<dbReference type="OrthoDB" id="2832284at2759"/>
<keyword evidence="1 3" id="KW-0210">Decarboxylase</keyword>
<evidence type="ECO:0000313" key="6">
    <source>
        <dbReference type="Proteomes" id="UP000234275"/>
    </source>
</evidence>
<name>A0A2I2GH51_9EURO</name>
<dbReference type="EMBL" id="MSFO01000002">
    <property type="protein sequence ID" value="PLB52206.1"/>
    <property type="molecule type" value="Genomic_DNA"/>
</dbReference>
<dbReference type="GO" id="GO:0019748">
    <property type="term" value="P:secondary metabolic process"/>
    <property type="evidence" value="ECO:0007669"/>
    <property type="project" value="TreeGrafter"/>
</dbReference>
<evidence type="ECO:0000259" key="4">
    <source>
        <dbReference type="Pfam" id="PF04909"/>
    </source>
</evidence>
<dbReference type="GO" id="GO:0005737">
    <property type="term" value="C:cytoplasm"/>
    <property type="evidence" value="ECO:0007669"/>
    <property type="project" value="TreeGrafter"/>
</dbReference>
<dbReference type="RefSeq" id="XP_024707508.1">
    <property type="nucleotide sequence ID" value="XM_024850615.1"/>
</dbReference>
<dbReference type="Proteomes" id="UP000234275">
    <property type="component" value="Unassembled WGS sequence"/>
</dbReference>
<dbReference type="VEuPathDB" id="FungiDB:P170DRAFT_444247"/>
<comment type="similarity">
    <text evidence="3">Belongs to the metallo-dependent hydrolases superfamily.</text>
</comment>
<dbReference type="Gene3D" id="3.20.20.140">
    <property type="entry name" value="Metal-dependent hydrolases"/>
    <property type="match status" value="1"/>
</dbReference>
<evidence type="ECO:0000256" key="2">
    <source>
        <dbReference type="ARBA" id="ARBA00023239"/>
    </source>
</evidence>
<dbReference type="GeneID" id="36558314"/>
<dbReference type="InterPro" id="IPR032466">
    <property type="entry name" value="Metal_Hydrolase"/>
</dbReference>
<keyword evidence="5" id="KW-0378">Hydrolase</keyword>
<dbReference type="STRING" id="1392250.A0A2I2GH51"/>
<evidence type="ECO:0000256" key="1">
    <source>
        <dbReference type="ARBA" id="ARBA00022793"/>
    </source>
</evidence>
<dbReference type="AlphaFoldDB" id="A0A2I2GH51"/>
<proteinExistence type="inferred from homology"/>
<organism evidence="5 6">
    <name type="scientific">Aspergillus steynii IBT 23096</name>
    <dbReference type="NCBI Taxonomy" id="1392250"/>
    <lineage>
        <taxon>Eukaryota</taxon>
        <taxon>Fungi</taxon>
        <taxon>Dikarya</taxon>
        <taxon>Ascomycota</taxon>
        <taxon>Pezizomycotina</taxon>
        <taxon>Eurotiomycetes</taxon>
        <taxon>Eurotiomycetidae</taxon>
        <taxon>Eurotiales</taxon>
        <taxon>Aspergillaceae</taxon>
        <taxon>Aspergillus</taxon>
        <taxon>Aspergillus subgen. Circumdati</taxon>
    </lineage>
</organism>
<accession>A0A2I2GH51</accession>
<dbReference type="GO" id="GO:0016787">
    <property type="term" value="F:hydrolase activity"/>
    <property type="evidence" value="ECO:0007669"/>
    <property type="project" value="UniProtKB-KW"/>
</dbReference>
<keyword evidence="6" id="KW-1185">Reference proteome</keyword>
<evidence type="ECO:0000256" key="3">
    <source>
        <dbReference type="RuleBase" id="RU366045"/>
    </source>
</evidence>